<feature type="compositionally biased region" description="Polar residues" evidence="8">
    <location>
        <begin position="15"/>
        <end position="25"/>
    </location>
</feature>
<feature type="transmembrane region" description="Helical" evidence="9">
    <location>
        <begin position="70"/>
        <end position="91"/>
    </location>
</feature>
<keyword evidence="12" id="KW-1185">Reference proteome</keyword>
<evidence type="ECO:0000256" key="7">
    <source>
        <dbReference type="ARBA" id="ARBA00023136"/>
    </source>
</evidence>
<evidence type="ECO:0000259" key="10">
    <source>
        <dbReference type="Pfam" id="PF01061"/>
    </source>
</evidence>
<sequence>MDHWQASANPPVPSLTVQSPSTVEQPDQAPPVPSRSFARARQDLTQGWRNRQLWAHLGWQDIKQQYRRSVIGPLWITISMAVTATALGILYSGLMGQPLERQLPYVAVGFIVWNFIGGCVNEGANVFIANEGLIKHLPAPISVHVYRLVWRQTLLFLHNLVVYVAVLLIFPPWNYGGHISFSMLLAVPALLLLMVNGLAVSTFVGIVSTRFRDIPPITGSVVQMLFFMTPVAWIYDSQLLHNSPRVKYAELNPFLHYVEMIRQPMLGQPIVWRHWYVVLVATVVLTGLAAIFLRNYRARVSYWV</sequence>
<name>A0A1M4VJC8_STRHI</name>
<dbReference type="GO" id="GO:0005886">
    <property type="term" value="C:plasma membrane"/>
    <property type="evidence" value="ECO:0007669"/>
    <property type="project" value="UniProtKB-SubCell"/>
</dbReference>
<keyword evidence="6 9" id="KW-1133">Transmembrane helix</keyword>
<dbReference type="EMBL" id="FQVN01000001">
    <property type="protein sequence ID" value="SHE69176.1"/>
    <property type="molecule type" value="Genomic_DNA"/>
</dbReference>
<proteinExistence type="inferred from homology"/>
<evidence type="ECO:0000313" key="12">
    <source>
        <dbReference type="Proteomes" id="UP000184501"/>
    </source>
</evidence>
<feature type="transmembrane region" description="Helical" evidence="9">
    <location>
        <begin position="148"/>
        <end position="170"/>
    </location>
</feature>
<keyword evidence="5 9" id="KW-0812">Transmembrane</keyword>
<evidence type="ECO:0000256" key="6">
    <source>
        <dbReference type="ARBA" id="ARBA00022989"/>
    </source>
</evidence>
<dbReference type="Proteomes" id="UP000184501">
    <property type="component" value="Unassembled WGS sequence"/>
</dbReference>
<evidence type="ECO:0000256" key="3">
    <source>
        <dbReference type="ARBA" id="ARBA00022448"/>
    </source>
</evidence>
<dbReference type="PANTHER" id="PTHR30413">
    <property type="entry name" value="INNER MEMBRANE TRANSPORT PERMEASE"/>
    <property type="match status" value="1"/>
</dbReference>
<keyword evidence="7 9" id="KW-0472">Membrane</keyword>
<organism evidence="11 12">
    <name type="scientific">Streptoalloteichus hindustanus</name>
    <dbReference type="NCBI Taxonomy" id="2017"/>
    <lineage>
        <taxon>Bacteria</taxon>
        <taxon>Bacillati</taxon>
        <taxon>Actinomycetota</taxon>
        <taxon>Actinomycetes</taxon>
        <taxon>Pseudonocardiales</taxon>
        <taxon>Pseudonocardiaceae</taxon>
        <taxon>Streptoalloteichus</taxon>
    </lineage>
</organism>
<dbReference type="Pfam" id="PF01061">
    <property type="entry name" value="ABC2_membrane"/>
    <property type="match status" value="1"/>
</dbReference>
<dbReference type="GO" id="GO:0140359">
    <property type="term" value="F:ABC-type transporter activity"/>
    <property type="evidence" value="ECO:0007669"/>
    <property type="project" value="InterPro"/>
</dbReference>
<protein>
    <submittedName>
        <fullName evidence="11">ABC-2 type transport system permease protein</fullName>
    </submittedName>
</protein>
<dbReference type="PANTHER" id="PTHR30413:SF10">
    <property type="entry name" value="CAPSULE POLYSACCHARIDE EXPORT INNER-MEMBRANE PROTEIN CTRC"/>
    <property type="match status" value="1"/>
</dbReference>
<accession>A0A1M4VJC8</accession>
<dbReference type="AlphaFoldDB" id="A0A1M4VJC8"/>
<comment type="similarity">
    <text evidence="2">Belongs to the ABC-2 integral membrane protein family.</text>
</comment>
<evidence type="ECO:0000256" key="8">
    <source>
        <dbReference type="SAM" id="MobiDB-lite"/>
    </source>
</evidence>
<dbReference type="InterPro" id="IPR013525">
    <property type="entry name" value="ABC2_TM"/>
</dbReference>
<evidence type="ECO:0000256" key="9">
    <source>
        <dbReference type="SAM" id="Phobius"/>
    </source>
</evidence>
<keyword evidence="3" id="KW-0813">Transport</keyword>
<feature type="transmembrane region" description="Helical" evidence="9">
    <location>
        <begin position="182"/>
        <end position="207"/>
    </location>
</feature>
<reference evidence="11 12" key="1">
    <citation type="submission" date="2016-11" db="EMBL/GenBank/DDBJ databases">
        <authorList>
            <person name="Jaros S."/>
            <person name="Januszkiewicz K."/>
            <person name="Wedrychowicz H."/>
        </authorList>
    </citation>
    <scope>NUCLEOTIDE SEQUENCE [LARGE SCALE GENOMIC DNA]</scope>
    <source>
        <strain evidence="11 12">DSM 44523</strain>
    </source>
</reference>
<evidence type="ECO:0000256" key="5">
    <source>
        <dbReference type="ARBA" id="ARBA00022692"/>
    </source>
</evidence>
<feature type="domain" description="ABC-2 type transporter transmembrane" evidence="10">
    <location>
        <begin position="55"/>
        <end position="265"/>
    </location>
</feature>
<keyword evidence="4" id="KW-1003">Cell membrane</keyword>
<comment type="subcellular location">
    <subcellularLocation>
        <location evidence="1">Cell membrane</location>
        <topology evidence="1">Multi-pass membrane protein</topology>
    </subcellularLocation>
</comment>
<dbReference type="GO" id="GO:0015920">
    <property type="term" value="P:lipopolysaccharide transport"/>
    <property type="evidence" value="ECO:0007669"/>
    <property type="project" value="TreeGrafter"/>
</dbReference>
<gene>
    <name evidence="11" type="ORF">SAMN05444320_101792</name>
</gene>
<feature type="region of interest" description="Disordered" evidence="8">
    <location>
        <begin position="1"/>
        <end position="35"/>
    </location>
</feature>
<feature type="transmembrane region" description="Helical" evidence="9">
    <location>
        <begin position="274"/>
        <end position="293"/>
    </location>
</feature>
<evidence type="ECO:0000313" key="11">
    <source>
        <dbReference type="EMBL" id="SHE69176.1"/>
    </source>
</evidence>
<dbReference type="OrthoDB" id="9796017at2"/>
<feature type="transmembrane region" description="Helical" evidence="9">
    <location>
        <begin position="214"/>
        <end position="235"/>
    </location>
</feature>
<dbReference type="STRING" id="2017.SAMN05444320_101792"/>
<evidence type="ECO:0000256" key="2">
    <source>
        <dbReference type="ARBA" id="ARBA00007783"/>
    </source>
</evidence>
<evidence type="ECO:0000256" key="4">
    <source>
        <dbReference type="ARBA" id="ARBA00022475"/>
    </source>
</evidence>
<feature type="transmembrane region" description="Helical" evidence="9">
    <location>
        <begin position="103"/>
        <end position="128"/>
    </location>
</feature>
<evidence type="ECO:0000256" key="1">
    <source>
        <dbReference type="ARBA" id="ARBA00004651"/>
    </source>
</evidence>